<dbReference type="PRINTS" id="PR00039">
    <property type="entry name" value="HTHLYSR"/>
</dbReference>
<protein>
    <submittedName>
        <fullName evidence="6">LysR family transcriptional regulator</fullName>
    </submittedName>
</protein>
<feature type="domain" description="HTH lysR-type" evidence="5">
    <location>
        <begin position="1"/>
        <end position="59"/>
    </location>
</feature>
<keyword evidence="4" id="KW-0804">Transcription</keyword>
<dbReference type="PANTHER" id="PTHR30126:SF64">
    <property type="entry name" value="HTH-TYPE TRANSCRIPTIONAL REGULATOR CITR"/>
    <property type="match status" value="1"/>
</dbReference>
<dbReference type="InterPro" id="IPR000847">
    <property type="entry name" value="LysR_HTH_N"/>
</dbReference>
<keyword evidence="7" id="KW-1185">Reference proteome</keyword>
<evidence type="ECO:0000313" key="6">
    <source>
        <dbReference type="EMBL" id="UJF32470.1"/>
    </source>
</evidence>
<dbReference type="InterPro" id="IPR005119">
    <property type="entry name" value="LysR_subst-bd"/>
</dbReference>
<evidence type="ECO:0000313" key="7">
    <source>
        <dbReference type="Proteomes" id="UP001649230"/>
    </source>
</evidence>
<dbReference type="PROSITE" id="PS50931">
    <property type="entry name" value="HTH_LYSR"/>
    <property type="match status" value="1"/>
</dbReference>
<accession>A0ABY3SH89</accession>
<dbReference type="SUPFAM" id="SSF46785">
    <property type="entry name" value="Winged helix' DNA-binding domain"/>
    <property type="match status" value="1"/>
</dbReference>
<comment type="similarity">
    <text evidence="1">Belongs to the LysR transcriptional regulatory family.</text>
</comment>
<keyword evidence="2" id="KW-0805">Transcription regulation</keyword>
<sequence>MYNLELYKVFYLTAKSGSLSKAAKELFITQPSVTHSIKQLEELLGLILFARTSKGVELTTEGAVLFSYIEQAYNLIASAEAKMDELRNISDGEIKIGGSDSLCKHYLLPFLEVFHEEFPHVQIHLVHGTTPEIIKQLKEGRMDIGIVRSPRHDEQLHVREGITLQDCFVAGPKYKALAGQRLSLKQLLTYPIILFSRNSSSRNLITSLFLQHGYSLQPEIELGSVDLLIEFAKRGFGISYVTEEFVTKELADGSLFKIELDISIPPTRTGIITLKNMPLSMAAAEFVKKLEMTQQTDM</sequence>
<evidence type="ECO:0000256" key="2">
    <source>
        <dbReference type="ARBA" id="ARBA00023015"/>
    </source>
</evidence>
<dbReference type="Pfam" id="PF03466">
    <property type="entry name" value="LysR_substrate"/>
    <property type="match status" value="1"/>
</dbReference>
<dbReference type="Gene3D" id="3.40.190.290">
    <property type="match status" value="1"/>
</dbReference>
<dbReference type="EMBL" id="CP090978">
    <property type="protein sequence ID" value="UJF32470.1"/>
    <property type="molecule type" value="Genomic_DNA"/>
</dbReference>
<dbReference type="CDD" id="cd05466">
    <property type="entry name" value="PBP2_LTTR_substrate"/>
    <property type="match status" value="1"/>
</dbReference>
<dbReference type="Proteomes" id="UP001649230">
    <property type="component" value="Chromosome"/>
</dbReference>
<evidence type="ECO:0000256" key="4">
    <source>
        <dbReference type="ARBA" id="ARBA00023163"/>
    </source>
</evidence>
<organism evidence="6 7">
    <name type="scientific">Paenibacillus hexagrammi</name>
    <dbReference type="NCBI Taxonomy" id="2908839"/>
    <lineage>
        <taxon>Bacteria</taxon>
        <taxon>Bacillati</taxon>
        <taxon>Bacillota</taxon>
        <taxon>Bacilli</taxon>
        <taxon>Bacillales</taxon>
        <taxon>Paenibacillaceae</taxon>
        <taxon>Paenibacillus</taxon>
    </lineage>
</organism>
<evidence type="ECO:0000256" key="1">
    <source>
        <dbReference type="ARBA" id="ARBA00009437"/>
    </source>
</evidence>
<dbReference type="InterPro" id="IPR036388">
    <property type="entry name" value="WH-like_DNA-bd_sf"/>
</dbReference>
<dbReference type="PANTHER" id="PTHR30126">
    <property type="entry name" value="HTH-TYPE TRANSCRIPTIONAL REGULATOR"/>
    <property type="match status" value="1"/>
</dbReference>
<evidence type="ECO:0000256" key="3">
    <source>
        <dbReference type="ARBA" id="ARBA00023125"/>
    </source>
</evidence>
<dbReference type="InterPro" id="IPR036390">
    <property type="entry name" value="WH_DNA-bd_sf"/>
</dbReference>
<dbReference type="SUPFAM" id="SSF53850">
    <property type="entry name" value="Periplasmic binding protein-like II"/>
    <property type="match status" value="1"/>
</dbReference>
<name>A0ABY3SH89_9BACL</name>
<proteinExistence type="inferred from homology"/>
<reference evidence="6 7" key="1">
    <citation type="journal article" date="2024" name="Int. J. Syst. Evol. Microbiol.">
        <title>Paenibacillus hexagrammi sp. nov., a novel bacterium isolated from the gut content of Hexagrammos agrammus.</title>
        <authorList>
            <person name="Jung H.K."/>
            <person name="Kim D.G."/>
            <person name="Zin H."/>
            <person name="Park J."/>
            <person name="Jung H."/>
            <person name="Kim Y.O."/>
            <person name="Kong H.J."/>
            <person name="Kim J.W."/>
            <person name="Kim Y.S."/>
        </authorList>
    </citation>
    <scope>NUCLEOTIDE SEQUENCE [LARGE SCALE GENOMIC DNA]</scope>
    <source>
        <strain evidence="6 7">YPD9-1</strain>
    </source>
</reference>
<dbReference type="RefSeq" id="WP_235118820.1">
    <property type="nucleotide sequence ID" value="NZ_CP090978.1"/>
</dbReference>
<dbReference type="Pfam" id="PF00126">
    <property type="entry name" value="HTH_1"/>
    <property type="match status" value="1"/>
</dbReference>
<dbReference type="Gene3D" id="1.10.10.10">
    <property type="entry name" value="Winged helix-like DNA-binding domain superfamily/Winged helix DNA-binding domain"/>
    <property type="match status" value="1"/>
</dbReference>
<keyword evidence="3" id="KW-0238">DNA-binding</keyword>
<gene>
    <name evidence="6" type="ORF">L0M14_22770</name>
</gene>
<evidence type="ECO:0000259" key="5">
    <source>
        <dbReference type="PROSITE" id="PS50931"/>
    </source>
</evidence>